<proteinExistence type="predicted"/>
<feature type="non-terminal residue" evidence="4">
    <location>
        <position position="1350"/>
    </location>
</feature>
<reference evidence="4" key="1">
    <citation type="submission" date="2021-01" db="EMBL/GenBank/DDBJ databases">
        <authorList>
            <person name="Corre E."/>
            <person name="Pelletier E."/>
            <person name="Niang G."/>
            <person name="Scheremetjew M."/>
            <person name="Finn R."/>
            <person name="Kale V."/>
            <person name="Holt S."/>
            <person name="Cochrane G."/>
            <person name="Meng A."/>
            <person name="Brown T."/>
            <person name="Cohen L."/>
        </authorList>
    </citation>
    <scope>NUCLEOTIDE SEQUENCE</scope>
    <source>
        <strain evidence="4">PLY429</strain>
    </source>
</reference>
<evidence type="ECO:0000313" key="4">
    <source>
        <dbReference type="EMBL" id="CAD9209337.1"/>
    </source>
</evidence>
<evidence type="ECO:0000259" key="3">
    <source>
        <dbReference type="PROSITE" id="PS51820"/>
    </source>
</evidence>
<name>A0A7S1SUE8_9CHLO</name>
<feature type="domain" description="PA14" evidence="3">
    <location>
        <begin position="361"/>
        <end position="517"/>
    </location>
</feature>
<dbReference type="PROSITE" id="PS51820">
    <property type="entry name" value="PA14"/>
    <property type="match status" value="1"/>
</dbReference>
<organism evidence="4">
    <name type="scientific">Tetraselmis chuii</name>
    <dbReference type="NCBI Taxonomy" id="63592"/>
    <lineage>
        <taxon>Eukaryota</taxon>
        <taxon>Viridiplantae</taxon>
        <taxon>Chlorophyta</taxon>
        <taxon>core chlorophytes</taxon>
        <taxon>Chlorodendrophyceae</taxon>
        <taxon>Chlorodendrales</taxon>
        <taxon>Chlorodendraceae</taxon>
        <taxon>Tetraselmis</taxon>
    </lineage>
</organism>
<protein>
    <recommendedName>
        <fullName evidence="3">PA14 domain-containing protein</fullName>
    </recommendedName>
</protein>
<feature type="compositionally biased region" description="Pro residues" evidence="2">
    <location>
        <begin position="1336"/>
        <end position="1350"/>
    </location>
</feature>
<dbReference type="CDD" id="cd00102">
    <property type="entry name" value="IPT"/>
    <property type="match status" value="1"/>
</dbReference>
<dbReference type="SMART" id="SM00429">
    <property type="entry name" value="IPT"/>
    <property type="match status" value="3"/>
</dbReference>
<dbReference type="PANTHER" id="PTHR46769">
    <property type="entry name" value="POLYCYSTIC KIDNEY AND HEPATIC DISEASE 1 (AUTOSOMAL RECESSIVE)-LIKE 1"/>
    <property type="match status" value="1"/>
</dbReference>
<dbReference type="InterPro" id="IPR014756">
    <property type="entry name" value="Ig_E-set"/>
</dbReference>
<sequence>MARNACIAMRRGGALELSVVMAVLFFVWVPAVAAAGAPSRRVLAEIFPPVVNSVSTDVDRDSANILYGSFAGGTKIYIKGTGFSEETSGIGEVMNRVFVGGREATYIGFESSATMIVALTPAWDCGSGDEPEQCSESESEPQKITVLVDNARSANAPRDFVYKDSHTPYLYYMRPRGGSPGEIVNYIGNLKYWDLRSSSDALDRSRTLIGNQRCMLPEADLYGFDEDDYRYSVPCTAGDEITEPGFYNASIAVGFYYGQALIEASDIGGEKYFYEPYTTYAENGHFLPYQESPEKELYMYEFFPTITAISQSGGSVEGGQLITISGKGFSSTLASNEVDIDGTPCTVRTATSTKLTCVTTPWTRGALPQMFTGNRGVHREVFEGSSLDYQTLEFEEVLDSFDTWQRDGRYHQRLTSVFTAPTTGNYTFLVSSDDYSNMYISELQDSVNGLTQVLDLNSHCAQLFCSASQQSDKILLTAGVDYLIQVTHQEFGGQNYLHLGMVVPSDAPAYNSLREIQDVTISLSYTYEKQRFDIPITEPVTDGFYQIFQRYTTTGGSSFGQVSVPALSNASVVQEAMFWLGDKEVTSCTSSTAEGICFEVEYQTLVSSPRELIEIRFAQEAIVCGSLSCGLTPATTYVANRTADGSPPVSGTWAITYGDLSTGPIGWGASADTVRTNLAANPLFPPGPYHVERIANDFDTQTYRIEFVGVAGPIFSTLNVNTTELDGGDTITATTSVVIEGSFDRLLMPIPGYMLRTMATSPQLRVTSAGHPARCALNTTCDFMPSEADTPVVTSVEEFLGPDTIAEPEAARVLVIHGSGFSSAINGNNVTVANELCRIMDVQEDRITCALTQVVTGVNKVVVNVLAKGLARHEGSNAPFIVSGPLTIDSVSPTSGSVGGGAYITITGGVFPTHAPELVTVTFEEAAGSSDAALADPIPAAIVSVTSDTVVVKAPPNSELKAEFDNVVLGVAGQVYEFAFGYDESLTPLVTSVYPNLVSAVEPTLITIEGQGLGSSAADVEISLAGDVCIVRSIEADGSKTTCMWYPMDNTQLINCDVECERLIDGVPRTTHDLQYNVLDKGLTVGIPGALEIRVALEINSVVPEHGSLFGGTSVTIRGAGFGTGAFFPNTVSVGTDYPASVCDITFANLTYVECVTRPVAMNDEEEFQDVELTIRNVPTECKFIPYDDGIFYGMEVEAPVPGPAPGVLPDLGTLGTAQPPPPYPPAPPLYPPVYDTLFFYGVGEVQVAFARQAPTENWDGLADDAGQQDDVEHAFPGVDPFETRRRRGLLSMAPDAAHWSVMYGLDVEFYGLGEESIEVAEHEVEHDDETAVGFPPSPPPSPPPDQPPP</sequence>
<dbReference type="Gene3D" id="2.60.40.10">
    <property type="entry name" value="Immunoglobulins"/>
    <property type="match status" value="6"/>
</dbReference>
<feature type="region of interest" description="Disordered" evidence="2">
    <location>
        <begin position="1322"/>
        <end position="1350"/>
    </location>
</feature>
<evidence type="ECO:0000256" key="1">
    <source>
        <dbReference type="ARBA" id="ARBA00022729"/>
    </source>
</evidence>
<dbReference type="InterPro" id="IPR052387">
    <property type="entry name" value="Fibrocystin"/>
</dbReference>
<dbReference type="InterPro" id="IPR013783">
    <property type="entry name" value="Ig-like_fold"/>
</dbReference>
<dbReference type="CDD" id="cd00603">
    <property type="entry name" value="IPT_PCSR"/>
    <property type="match status" value="3"/>
</dbReference>
<dbReference type="PANTHER" id="PTHR46769:SF2">
    <property type="entry name" value="FIBROCYSTIN-L ISOFORM 2 PRECURSOR-RELATED"/>
    <property type="match status" value="1"/>
</dbReference>
<accession>A0A7S1SUE8</accession>
<gene>
    <name evidence="4" type="ORF">TCHU04912_LOCUS11576</name>
</gene>
<evidence type="ECO:0000256" key="2">
    <source>
        <dbReference type="SAM" id="MobiDB-lite"/>
    </source>
</evidence>
<dbReference type="EMBL" id="HBGG01022323">
    <property type="protein sequence ID" value="CAD9209337.1"/>
    <property type="molecule type" value="Transcribed_RNA"/>
</dbReference>
<dbReference type="InterPro" id="IPR002909">
    <property type="entry name" value="IPT_dom"/>
</dbReference>
<dbReference type="Pfam" id="PF01833">
    <property type="entry name" value="TIG"/>
    <property type="match status" value="5"/>
</dbReference>
<keyword evidence="1" id="KW-0732">Signal</keyword>
<dbReference type="Pfam" id="PF07691">
    <property type="entry name" value="PA14"/>
    <property type="match status" value="1"/>
</dbReference>
<dbReference type="InterPro" id="IPR011658">
    <property type="entry name" value="PA14_dom"/>
</dbReference>
<dbReference type="SUPFAM" id="SSF81296">
    <property type="entry name" value="E set domains"/>
    <property type="match status" value="5"/>
</dbReference>
<dbReference type="InterPro" id="IPR037524">
    <property type="entry name" value="PA14/GLEYA"/>
</dbReference>